<reference evidence="2" key="1">
    <citation type="journal article" date="2020" name="mSystems">
        <title>Genome- and Community-Level Interaction Insights into Carbon Utilization and Element Cycling Functions of Hydrothermarchaeota in Hydrothermal Sediment.</title>
        <authorList>
            <person name="Zhou Z."/>
            <person name="Liu Y."/>
            <person name="Xu W."/>
            <person name="Pan J."/>
            <person name="Luo Z.H."/>
            <person name="Li M."/>
        </authorList>
    </citation>
    <scope>NUCLEOTIDE SEQUENCE [LARGE SCALE GENOMIC DNA]</scope>
    <source>
        <strain evidence="2">HyVt-456</strain>
    </source>
</reference>
<keyword evidence="1" id="KW-0472">Membrane</keyword>
<name>A0A7V1LJV5_CALAY</name>
<dbReference type="AlphaFoldDB" id="A0A7V1LJV5"/>
<proteinExistence type="predicted"/>
<evidence type="ECO:0000256" key="1">
    <source>
        <dbReference type="SAM" id="Phobius"/>
    </source>
</evidence>
<keyword evidence="1" id="KW-1133">Transmembrane helix</keyword>
<dbReference type="EMBL" id="DRLD01000024">
    <property type="protein sequence ID" value="HED09245.1"/>
    <property type="molecule type" value="Genomic_DNA"/>
</dbReference>
<gene>
    <name evidence="2" type="ORF">ENJ10_01020</name>
</gene>
<dbReference type="Proteomes" id="UP000886005">
    <property type="component" value="Unassembled WGS sequence"/>
</dbReference>
<comment type="caution">
    <text evidence="2">The sequence shown here is derived from an EMBL/GenBank/DDBJ whole genome shotgun (WGS) entry which is preliminary data.</text>
</comment>
<feature type="transmembrane region" description="Helical" evidence="1">
    <location>
        <begin position="85"/>
        <end position="105"/>
    </location>
</feature>
<keyword evidence="1" id="KW-0812">Transmembrane</keyword>
<evidence type="ECO:0000313" key="2">
    <source>
        <dbReference type="EMBL" id="HED09245.1"/>
    </source>
</evidence>
<organism evidence="2">
    <name type="scientific">Caldithrix abyssi</name>
    <dbReference type="NCBI Taxonomy" id="187145"/>
    <lineage>
        <taxon>Bacteria</taxon>
        <taxon>Pseudomonadati</taxon>
        <taxon>Calditrichota</taxon>
        <taxon>Calditrichia</taxon>
        <taxon>Calditrichales</taxon>
        <taxon>Calditrichaceae</taxon>
        <taxon>Caldithrix</taxon>
    </lineage>
</organism>
<sequence>MPDKKNIQQLKRYTLSFKLFFQAFWKTILTWVILVTFVVVAIHYNVDKSVIGGFVVIFGIISQAFIGLINIIGLVPLVGPIVAKVLALPLFWLINALGYFVSIIAIKRGYSKDVVNYRILTVVLLVGIVIGFILGKII</sequence>
<accession>A0A7V1LJV5</accession>
<protein>
    <submittedName>
        <fullName evidence="2">Uncharacterized protein</fullName>
    </submittedName>
</protein>
<feature type="transmembrane region" description="Helical" evidence="1">
    <location>
        <begin position="117"/>
        <end position="135"/>
    </location>
</feature>
<feature type="transmembrane region" description="Helical" evidence="1">
    <location>
        <begin position="20"/>
        <end position="44"/>
    </location>
</feature>
<feature type="transmembrane region" description="Helical" evidence="1">
    <location>
        <begin position="50"/>
        <end position="78"/>
    </location>
</feature>